<evidence type="ECO:0000256" key="10">
    <source>
        <dbReference type="ARBA" id="ARBA00048649"/>
    </source>
</evidence>
<dbReference type="Gene3D" id="3.40.50.80">
    <property type="entry name" value="Nucleotide-binding domain of ferredoxin-NADP reductase (FNR) module"/>
    <property type="match status" value="1"/>
</dbReference>
<dbReference type="PROSITE" id="PS51384">
    <property type="entry name" value="FAD_FR"/>
    <property type="match status" value="1"/>
</dbReference>
<dbReference type="Gene3D" id="1.10.490.10">
    <property type="entry name" value="Globins"/>
    <property type="match status" value="1"/>
</dbReference>
<dbReference type="InterPro" id="IPR017938">
    <property type="entry name" value="Riboflavin_synthase-like_b-brl"/>
</dbReference>
<dbReference type="InterPro" id="IPR012292">
    <property type="entry name" value="Globin/Proto"/>
</dbReference>
<dbReference type="GO" id="GO:0071500">
    <property type="term" value="P:cellular response to nitrosative stress"/>
    <property type="evidence" value="ECO:0007669"/>
    <property type="project" value="TreeGrafter"/>
</dbReference>
<evidence type="ECO:0000256" key="7">
    <source>
        <dbReference type="ARBA" id="ARBA00022857"/>
    </source>
</evidence>
<dbReference type="GO" id="GO:0071949">
    <property type="term" value="F:FAD binding"/>
    <property type="evidence" value="ECO:0007669"/>
    <property type="project" value="TreeGrafter"/>
</dbReference>
<dbReference type="InterPro" id="IPR017927">
    <property type="entry name" value="FAD-bd_FR_type"/>
</dbReference>
<dbReference type="CDD" id="cd06184">
    <property type="entry name" value="flavohem_like_fad_nad_binding"/>
    <property type="match status" value="1"/>
</dbReference>
<accession>A0A077UEZ5</accession>
<evidence type="ECO:0000256" key="2">
    <source>
        <dbReference type="ARBA" id="ARBA00006401"/>
    </source>
</evidence>
<dbReference type="GO" id="GO:0008941">
    <property type="term" value="F:nitric oxide dioxygenase NAD(P)H activity"/>
    <property type="evidence" value="ECO:0007669"/>
    <property type="project" value="UniProtKB-EC"/>
</dbReference>
<dbReference type="EMBL" id="CCEH01000002">
    <property type="protein sequence ID" value="CDR27059.1"/>
    <property type="molecule type" value="Genomic_DNA"/>
</dbReference>
<dbReference type="GO" id="GO:0046872">
    <property type="term" value="F:metal ion binding"/>
    <property type="evidence" value="ECO:0007669"/>
    <property type="project" value="UniProtKB-KW"/>
</dbReference>
<dbReference type="Pfam" id="PF00970">
    <property type="entry name" value="FAD_binding_6"/>
    <property type="match status" value="1"/>
</dbReference>
<protein>
    <recommendedName>
        <fullName evidence="3">nitric oxide dioxygenase</fullName>
        <ecNumber evidence="3">1.14.12.17</ecNumber>
    </recommendedName>
</protein>
<keyword evidence="6" id="KW-0479">Metal-binding</keyword>
<evidence type="ECO:0000256" key="3">
    <source>
        <dbReference type="ARBA" id="ARBA00012229"/>
    </source>
</evidence>
<evidence type="ECO:0000256" key="5">
    <source>
        <dbReference type="ARBA" id="ARBA00022621"/>
    </source>
</evidence>
<dbReference type="AlphaFoldDB" id="A0A077UEZ5"/>
<evidence type="ECO:0000259" key="13">
    <source>
        <dbReference type="PROSITE" id="PS01033"/>
    </source>
</evidence>
<dbReference type="SUPFAM" id="SSF63380">
    <property type="entry name" value="Riboflavin synthase domain-like"/>
    <property type="match status" value="1"/>
</dbReference>
<comment type="similarity">
    <text evidence="2">In the C-terminal section; belongs to the flavoprotein pyridine nucleotide cytochrome reductase family.</text>
</comment>
<dbReference type="PRINTS" id="PR00409">
    <property type="entry name" value="PHDIOXRDTASE"/>
</dbReference>
<dbReference type="GO" id="GO:0020037">
    <property type="term" value="F:heme binding"/>
    <property type="evidence" value="ECO:0007669"/>
    <property type="project" value="InterPro"/>
</dbReference>
<evidence type="ECO:0000256" key="9">
    <source>
        <dbReference type="ARBA" id="ARBA00023027"/>
    </source>
</evidence>
<evidence type="ECO:0000256" key="8">
    <source>
        <dbReference type="ARBA" id="ARBA00023004"/>
    </source>
</evidence>
<organism evidence="15 16">
    <name type="scientific">Staphylococcus schweitzeri</name>
    <dbReference type="NCBI Taxonomy" id="1654388"/>
    <lineage>
        <taxon>Bacteria</taxon>
        <taxon>Bacillati</taxon>
        <taxon>Bacillota</taxon>
        <taxon>Bacilli</taxon>
        <taxon>Bacillales</taxon>
        <taxon>Staphylococcaceae</taxon>
        <taxon>Staphylococcus</taxon>
    </lineage>
</organism>
<dbReference type="SUPFAM" id="SSF52343">
    <property type="entry name" value="Ferredoxin reductase-like, C-terminal NADP-linked domain"/>
    <property type="match status" value="1"/>
</dbReference>
<keyword evidence="5 12" id="KW-0561">Oxygen transport</keyword>
<dbReference type="InterPro" id="IPR039261">
    <property type="entry name" value="FNR_nucleotide-bd"/>
</dbReference>
<evidence type="ECO:0000256" key="11">
    <source>
        <dbReference type="ARBA" id="ARBA00049433"/>
    </source>
</evidence>
<feature type="domain" description="Globin" evidence="13">
    <location>
        <begin position="1"/>
        <end position="138"/>
    </location>
</feature>
<dbReference type="SUPFAM" id="SSF46458">
    <property type="entry name" value="Globin-like"/>
    <property type="match status" value="1"/>
</dbReference>
<dbReference type="GO" id="GO:0046210">
    <property type="term" value="P:nitric oxide catabolic process"/>
    <property type="evidence" value="ECO:0007669"/>
    <property type="project" value="TreeGrafter"/>
</dbReference>
<dbReference type="FunFam" id="1.10.490.10:FF:000003">
    <property type="entry name" value="Flavohemoprotein"/>
    <property type="match status" value="1"/>
</dbReference>
<evidence type="ECO:0000313" key="16">
    <source>
        <dbReference type="Proteomes" id="UP000044616"/>
    </source>
</evidence>
<dbReference type="InterPro" id="IPR001433">
    <property type="entry name" value="OxRdtase_FAD/NAD-bd"/>
</dbReference>
<keyword evidence="4 12" id="KW-0349">Heme</keyword>
<dbReference type="EC" id="1.14.12.17" evidence="3"/>
<gene>
    <name evidence="15" type="primary">hmp</name>
    <name evidence="15" type="ORF">ERS140147_00329</name>
</gene>
<dbReference type="InterPro" id="IPR009050">
    <property type="entry name" value="Globin-like_sf"/>
</dbReference>
<comment type="catalytic activity">
    <reaction evidence="10">
        <text>2 nitric oxide + NADH + 2 O2 = 2 nitrate + NAD(+) + H(+)</text>
        <dbReference type="Rhea" id="RHEA:19469"/>
        <dbReference type="ChEBI" id="CHEBI:15378"/>
        <dbReference type="ChEBI" id="CHEBI:15379"/>
        <dbReference type="ChEBI" id="CHEBI:16480"/>
        <dbReference type="ChEBI" id="CHEBI:17632"/>
        <dbReference type="ChEBI" id="CHEBI:57540"/>
        <dbReference type="ChEBI" id="CHEBI:57945"/>
        <dbReference type="EC" id="1.14.12.17"/>
    </reaction>
</comment>
<keyword evidence="15" id="KW-0223">Dioxygenase</keyword>
<evidence type="ECO:0000256" key="4">
    <source>
        <dbReference type="ARBA" id="ARBA00022617"/>
    </source>
</evidence>
<dbReference type="Gene3D" id="2.40.30.10">
    <property type="entry name" value="Translation factors"/>
    <property type="match status" value="1"/>
</dbReference>
<dbReference type="PROSITE" id="PS01033">
    <property type="entry name" value="GLOBIN"/>
    <property type="match status" value="1"/>
</dbReference>
<dbReference type="Proteomes" id="UP000044616">
    <property type="component" value="Unassembled WGS sequence"/>
</dbReference>
<evidence type="ECO:0000313" key="15">
    <source>
        <dbReference type="EMBL" id="CDR27059.1"/>
    </source>
</evidence>
<dbReference type="Pfam" id="PF00175">
    <property type="entry name" value="NAD_binding_1"/>
    <property type="match status" value="1"/>
</dbReference>
<keyword evidence="9" id="KW-0520">NAD</keyword>
<dbReference type="PANTHER" id="PTHR43396:SF3">
    <property type="entry name" value="FLAVOHEMOPROTEIN"/>
    <property type="match status" value="1"/>
</dbReference>
<keyword evidence="12" id="KW-0813">Transport</keyword>
<comment type="similarity">
    <text evidence="12">Belongs to the globin family.</text>
</comment>
<dbReference type="Pfam" id="PF00042">
    <property type="entry name" value="Globin"/>
    <property type="match status" value="1"/>
</dbReference>
<dbReference type="GO" id="GO:0019825">
    <property type="term" value="F:oxygen binding"/>
    <property type="evidence" value="ECO:0007669"/>
    <property type="project" value="InterPro"/>
</dbReference>
<sequence>MLTEQEKDIIKQTVPLLKEKGTEITSIFYPKMFKAHPELLNMFNQTNQKRGMQSSALAQAVMAAAVNIDNLSVIKPVIMPVAYKHCALQVYAEHYPIVGENLLKAIQDVTGLEENDPVIQAWAKAYGVIADVFIQIEKEIYDQMMWIGFKPFKITNIKQESEDIKSFTVETEEYDFSEFTPGQYITVDVSSDKLPYRAKRHYSIVSGDKNHLTFGVKRDVTTEHEGEVSTILHDEIKEGDMINLAAPVGGFVLENTTEPQLFLGSGIGVTPLVAMYEASSAKGLDTQMVQVAENEQHLPFKDNFDSIANHHDNAKLYTHLKDEQGYIGAEELKAFLENKPEIYICGGTKFLKSMIEALKSLNYDLNRVHYETFIPRLSVAV</sequence>
<comment type="catalytic activity">
    <reaction evidence="11">
        <text>2 nitric oxide + NADPH + 2 O2 = 2 nitrate + NADP(+) + H(+)</text>
        <dbReference type="Rhea" id="RHEA:19465"/>
        <dbReference type="ChEBI" id="CHEBI:15378"/>
        <dbReference type="ChEBI" id="CHEBI:15379"/>
        <dbReference type="ChEBI" id="CHEBI:16480"/>
        <dbReference type="ChEBI" id="CHEBI:17632"/>
        <dbReference type="ChEBI" id="CHEBI:57783"/>
        <dbReference type="ChEBI" id="CHEBI:58349"/>
        <dbReference type="EC" id="1.14.12.17"/>
    </reaction>
</comment>
<evidence type="ECO:0000256" key="6">
    <source>
        <dbReference type="ARBA" id="ARBA00022723"/>
    </source>
</evidence>
<dbReference type="CDD" id="cd14777">
    <property type="entry name" value="Yhb1-globin-like"/>
    <property type="match status" value="1"/>
</dbReference>
<evidence type="ECO:0000259" key="14">
    <source>
        <dbReference type="PROSITE" id="PS51384"/>
    </source>
</evidence>
<dbReference type="InterPro" id="IPR000971">
    <property type="entry name" value="Globin"/>
</dbReference>
<proteinExistence type="inferred from homology"/>
<evidence type="ECO:0000256" key="1">
    <source>
        <dbReference type="ARBA" id="ARBA00001970"/>
    </source>
</evidence>
<dbReference type="PANTHER" id="PTHR43396">
    <property type="entry name" value="FLAVOHEMOPROTEIN"/>
    <property type="match status" value="1"/>
</dbReference>
<keyword evidence="8" id="KW-0408">Iron</keyword>
<dbReference type="GO" id="GO:0005344">
    <property type="term" value="F:oxygen carrier activity"/>
    <property type="evidence" value="ECO:0007669"/>
    <property type="project" value="UniProtKB-KW"/>
</dbReference>
<name>A0A077UEZ5_9STAP</name>
<keyword evidence="15" id="KW-0560">Oxidoreductase</keyword>
<dbReference type="RefSeq" id="WP_047424123.1">
    <property type="nucleotide sequence ID" value="NZ_CCEG01000001.1"/>
</dbReference>
<feature type="domain" description="FAD-binding FR-type" evidence="14">
    <location>
        <begin position="147"/>
        <end position="254"/>
    </location>
</feature>
<comment type="cofactor">
    <cofactor evidence="1">
        <name>heme b</name>
        <dbReference type="ChEBI" id="CHEBI:60344"/>
    </cofactor>
</comment>
<reference evidence="15 16" key="1">
    <citation type="submission" date="2014-05" db="EMBL/GenBank/DDBJ databases">
        <authorList>
            <person name="Aslett A.Martin."/>
            <person name="De Silva Nishadi"/>
        </authorList>
    </citation>
    <scope>NUCLEOTIDE SEQUENCE [LARGE SCALE GENOMIC DNA]</scope>
</reference>
<dbReference type="InterPro" id="IPR008333">
    <property type="entry name" value="Cbr1-like_FAD-bd_dom"/>
</dbReference>
<evidence type="ECO:0000256" key="12">
    <source>
        <dbReference type="RuleBase" id="RU000356"/>
    </source>
</evidence>
<keyword evidence="7" id="KW-0521">NADP</keyword>